<feature type="transmembrane region" description="Helical" evidence="5">
    <location>
        <begin position="126"/>
        <end position="142"/>
    </location>
</feature>
<reference evidence="7 8" key="1">
    <citation type="journal article" date="2012" name="BMC Genomics">
        <title>Comparative genomics of the classical Bordetella subspecies: the evolution and exchange of virulence-associated diversity amongst closely related pathogens.</title>
        <authorList>
            <person name="Park J."/>
            <person name="Zhang Y."/>
            <person name="Buboltz A.M."/>
            <person name="Zhang X."/>
            <person name="Schuster S.C."/>
            <person name="Ahuja U."/>
            <person name="Liu M."/>
            <person name="Miller J.F."/>
            <person name="Sebaihia M."/>
            <person name="Bentley S.D."/>
            <person name="Parkhill J."/>
            <person name="Harvill E.T."/>
        </authorList>
    </citation>
    <scope>NUCLEOTIDE SEQUENCE [LARGE SCALE GENOMIC DNA]</scope>
    <source>
        <strain evidence="7 8">253</strain>
    </source>
</reference>
<evidence type="ECO:0000256" key="1">
    <source>
        <dbReference type="ARBA" id="ARBA00004141"/>
    </source>
</evidence>
<feature type="transmembrane region" description="Helical" evidence="5">
    <location>
        <begin position="180"/>
        <end position="203"/>
    </location>
</feature>
<dbReference type="InterPro" id="IPR000620">
    <property type="entry name" value="EamA_dom"/>
</dbReference>
<feature type="transmembrane region" description="Helical" evidence="5">
    <location>
        <begin position="239"/>
        <end position="259"/>
    </location>
</feature>
<evidence type="ECO:0000256" key="4">
    <source>
        <dbReference type="ARBA" id="ARBA00023136"/>
    </source>
</evidence>
<feature type="transmembrane region" description="Helical" evidence="5">
    <location>
        <begin position="148"/>
        <end position="168"/>
    </location>
</feature>
<evidence type="ECO:0000313" key="7">
    <source>
        <dbReference type="EMBL" id="CCJ53788.1"/>
    </source>
</evidence>
<name>A0A0C6P306_BORBO</name>
<dbReference type="PANTHER" id="PTHR22911">
    <property type="entry name" value="ACYL-MALONYL CONDENSING ENZYME-RELATED"/>
    <property type="match status" value="1"/>
</dbReference>
<feature type="transmembrane region" description="Helical" evidence="5">
    <location>
        <begin position="101"/>
        <end position="119"/>
    </location>
</feature>
<feature type="transmembrane region" description="Helical" evidence="5">
    <location>
        <begin position="42"/>
        <end position="63"/>
    </location>
</feature>
<keyword evidence="3 5" id="KW-1133">Transmembrane helix</keyword>
<feature type="transmembrane region" description="Helical" evidence="5">
    <location>
        <begin position="209"/>
        <end position="227"/>
    </location>
</feature>
<evidence type="ECO:0000313" key="8">
    <source>
        <dbReference type="Proteomes" id="UP000007564"/>
    </source>
</evidence>
<dbReference type="InterPro" id="IPR037185">
    <property type="entry name" value="EmrE-like"/>
</dbReference>
<dbReference type="Pfam" id="PF00892">
    <property type="entry name" value="EamA"/>
    <property type="match status" value="2"/>
</dbReference>
<dbReference type="Proteomes" id="UP000007564">
    <property type="component" value="Chromosome"/>
</dbReference>
<keyword evidence="4 5" id="KW-0472">Membrane</keyword>
<feature type="domain" description="EamA" evidence="6">
    <location>
        <begin position="152"/>
        <end position="278"/>
    </location>
</feature>
<protein>
    <submittedName>
        <fullName evidence="7">Putative membrane protein</fullName>
    </submittedName>
</protein>
<feature type="transmembrane region" description="Helical" evidence="5">
    <location>
        <begin position="265"/>
        <end position="282"/>
    </location>
</feature>
<dbReference type="OrthoDB" id="8584557at2"/>
<organism evidence="7 8">
    <name type="scientific">Bordetella bronchiseptica 253</name>
    <dbReference type="NCBI Taxonomy" id="568707"/>
    <lineage>
        <taxon>Bacteria</taxon>
        <taxon>Pseudomonadati</taxon>
        <taxon>Pseudomonadota</taxon>
        <taxon>Betaproteobacteria</taxon>
        <taxon>Burkholderiales</taxon>
        <taxon>Alcaligenaceae</taxon>
        <taxon>Bordetella</taxon>
    </lineage>
</organism>
<dbReference type="SUPFAM" id="SSF103481">
    <property type="entry name" value="Multidrug resistance efflux transporter EmrE"/>
    <property type="match status" value="2"/>
</dbReference>
<evidence type="ECO:0000256" key="5">
    <source>
        <dbReference type="SAM" id="Phobius"/>
    </source>
</evidence>
<dbReference type="GO" id="GO:0016020">
    <property type="term" value="C:membrane"/>
    <property type="evidence" value="ECO:0007669"/>
    <property type="project" value="UniProtKB-SubCell"/>
</dbReference>
<evidence type="ECO:0000256" key="3">
    <source>
        <dbReference type="ARBA" id="ARBA00022989"/>
    </source>
</evidence>
<sequence>MGISNWQPTTRAACWMSGALVSLLAMAVATRELSAHVSVFQILFFRSACGLLIIVPLVWRAGWRQVATARPGLHVLRNATHFLAQYGWVYGIAFIPMAEVFAIEFTVPVWTALLAAVLLGERLTAARLLAVALGLAGVFVIVRPGSGMIHPAALAVLLGAVAFALAYIMTKMLARTETPLCILFYMTLVQLPLGLAPALANWSSPPPHVWPWILVVGTMGLATHYCLARAMALADATVVVPLDFLRLPLIAVVGAVFYGEAIEPLLFLGAGMILAGNLYSILAERRRPAMPRAARDGSH</sequence>
<gene>
    <name evidence="7" type="ORF">BN112_1871</name>
</gene>
<evidence type="ECO:0000256" key="2">
    <source>
        <dbReference type="ARBA" id="ARBA00022692"/>
    </source>
</evidence>
<comment type="subcellular location">
    <subcellularLocation>
        <location evidence="1">Membrane</location>
        <topology evidence="1">Multi-pass membrane protein</topology>
    </subcellularLocation>
</comment>
<feature type="domain" description="EamA" evidence="6">
    <location>
        <begin position="12"/>
        <end position="142"/>
    </location>
</feature>
<dbReference type="PANTHER" id="PTHR22911:SF6">
    <property type="entry name" value="SOLUTE CARRIER FAMILY 35 MEMBER G1"/>
    <property type="match status" value="1"/>
</dbReference>
<dbReference type="HOGENOM" id="CLU_032828_0_0_4"/>
<dbReference type="KEGG" id="bbh:BN112_1871"/>
<feature type="transmembrane region" description="Helical" evidence="5">
    <location>
        <begin position="75"/>
        <end position="95"/>
    </location>
</feature>
<proteinExistence type="predicted"/>
<dbReference type="AlphaFoldDB" id="A0A0C6P306"/>
<dbReference type="GeneID" id="56479733"/>
<dbReference type="EMBL" id="HE965806">
    <property type="protein sequence ID" value="CCJ53788.1"/>
    <property type="molecule type" value="Genomic_DNA"/>
</dbReference>
<dbReference type="RefSeq" id="WP_003809826.1">
    <property type="nucleotide sequence ID" value="NC_019382.1"/>
</dbReference>
<feature type="transmembrane region" description="Helical" evidence="5">
    <location>
        <begin position="12"/>
        <end position="30"/>
    </location>
</feature>
<evidence type="ECO:0000259" key="6">
    <source>
        <dbReference type="Pfam" id="PF00892"/>
    </source>
</evidence>
<accession>A0A0C6P306</accession>
<keyword evidence="2 5" id="KW-0812">Transmembrane</keyword>